<dbReference type="PROSITE" id="PS50865">
    <property type="entry name" value="ZF_MYND_2"/>
    <property type="match status" value="1"/>
</dbReference>
<reference evidence="12" key="1">
    <citation type="journal article" date="2017" name="bioRxiv">
        <title>Comparative analysis of the genomes of Stylophora pistillata and Acropora digitifera provides evidence for extensive differences between species of corals.</title>
        <authorList>
            <person name="Voolstra C.R."/>
            <person name="Li Y."/>
            <person name="Liew Y.J."/>
            <person name="Baumgarten S."/>
            <person name="Zoccola D."/>
            <person name="Flot J.-F."/>
            <person name="Tambutte S."/>
            <person name="Allemand D."/>
            <person name="Aranda M."/>
        </authorList>
    </citation>
    <scope>NUCLEOTIDE SEQUENCE [LARGE SCALE GENOMIC DNA]</scope>
</reference>
<dbReference type="EC" id="3.4.19.12" evidence="2"/>
<dbReference type="InterPro" id="IPR002893">
    <property type="entry name" value="Znf_MYND"/>
</dbReference>
<evidence type="ECO:0000313" key="12">
    <source>
        <dbReference type="Proteomes" id="UP000225706"/>
    </source>
</evidence>
<evidence type="ECO:0000256" key="7">
    <source>
        <dbReference type="SAM" id="MobiDB-lite"/>
    </source>
</evidence>
<evidence type="ECO:0000256" key="5">
    <source>
        <dbReference type="ARBA" id="ARBA00022833"/>
    </source>
</evidence>
<keyword evidence="3" id="KW-0479">Metal-binding</keyword>
<dbReference type="InterPro" id="IPR050185">
    <property type="entry name" value="Ub_carboxyl-term_hydrolase"/>
</dbReference>
<dbReference type="GO" id="GO:0016579">
    <property type="term" value="P:protein deubiquitination"/>
    <property type="evidence" value="ECO:0007669"/>
    <property type="project" value="InterPro"/>
</dbReference>
<evidence type="ECO:0000256" key="3">
    <source>
        <dbReference type="ARBA" id="ARBA00022723"/>
    </source>
</evidence>
<dbReference type="OrthoDB" id="265776at2759"/>
<dbReference type="Gene3D" id="2.170.270.10">
    <property type="entry name" value="SET domain"/>
    <property type="match status" value="1"/>
</dbReference>
<dbReference type="SUPFAM" id="SSF49764">
    <property type="entry name" value="HSP20-like chaperones"/>
    <property type="match status" value="1"/>
</dbReference>
<feature type="compositionally biased region" description="Polar residues" evidence="7">
    <location>
        <begin position="843"/>
        <end position="863"/>
    </location>
</feature>
<dbReference type="GO" id="GO:0004843">
    <property type="term" value="F:cysteine-type deubiquitinase activity"/>
    <property type="evidence" value="ECO:0007669"/>
    <property type="project" value="UniProtKB-EC"/>
</dbReference>
<evidence type="ECO:0000256" key="2">
    <source>
        <dbReference type="ARBA" id="ARBA00012759"/>
    </source>
</evidence>
<protein>
    <recommendedName>
        <fullName evidence="2">ubiquitinyl hydrolase 1</fullName>
        <ecNumber evidence="2">3.4.19.12</ecNumber>
    </recommendedName>
</protein>
<gene>
    <name evidence="11" type="primary">Usp19</name>
    <name evidence="11" type="ORF">AWC38_SpisGene7679</name>
</gene>
<dbReference type="Gene3D" id="2.60.40.790">
    <property type="match status" value="1"/>
</dbReference>
<feature type="compositionally biased region" description="Pro residues" evidence="7">
    <location>
        <begin position="388"/>
        <end position="400"/>
    </location>
</feature>
<dbReference type="InterPro" id="IPR018200">
    <property type="entry name" value="USP_CS"/>
</dbReference>
<feature type="compositionally biased region" description="Polar residues" evidence="7">
    <location>
        <begin position="290"/>
        <end position="300"/>
    </location>
</feature>
<dbReference type="SUPFAM" id="SSF54001">
    <property type="entry name" value="Cysteine proteinases"/>
    <property type="match status" value="1"/>
</dbReference>
<feature type="compositionally biased region" description="Polar residues" evidence="7">
    <location>
        <begin position="243"/>
        <end position="259"/>
    </location>
</feature>
<evidence type="ECO:0000259" key="10">
    <source>
        <dbReference type="PROSITE" id="PS51203"/>
    </source>
</evidence>
<comment type="caution">
    <text evidence="11">The sequence shown here is derived from an EMBL/GenBank/DDBJ whole genome shotgun (WGS) entry which is preliminary data.</text>
</comment>
<dbReference type="Gene3D" id="6.10.140.2220">
    <property type="match status" value="1"/>
</dbReference>
<dbReference type="AlphaFoldDB" id="A0A2B4SGP7"/>
<dbReference type="PROSITE" id="PS00972">
    <property type="entry name" value="USP_1"/>
    <property type="match status" value="1"/>
</dbReference>
<feature type="compositionally biased region" description="Polar residues" evidence="7">
    <location>
        <begin position="375"/>
        <end position="384"/>
    </location>
</feature>
<sequence>MAIKCLHSDHSSTDDQVKYQKTQAEEDQKFKESEGADNAGVLYVLPHLKHDWYQKGEVVVVHLYIKNFIMLDTVLYEDEIQVKFSTRNEAFLKMYSGTSEKTLFSWNLLLSEKVDLETSKSRTSKAIIELSLKKTTPNRWPGLTPPHIPENIKDSNSSIDRPFKQLVKIPNSDTVSLSKEPMTNGIHENSNSEENTEAALPNESTKSIPMEDKENVGEEVAARPEEKLLQGGHAETLKESDCPLTSGSFVSENPCNSCETSDRESANLDFAEECIPGAVDSDDLTENCDTKTGPQSQPQAKDSVIRTPYVHTDSSNGQVTLDKPVEKEETEQDMYSQVQHVAGTSTAESLTTSFSTLSTSVQPSTSTSTLPSVSPFDSNFSSAGEGTIPPPPPIPPPPSSHTPAVRGYSDGQVKTRVMGGNNSNINHLPFSDAIKAAASKGTSSSSFDDDDDDDYYSDQELSYVGLTGLENLGNTCYLNSIIQCLANTRPLRDFFLYEQFKEDINTENPLGTGGRLALIFADLMRNLWSGKDRSLSPYKLKGIVGEKVCQFKGFMQQDAQEFMAFLLDGLHEDLNRVKKKPYVEEVEGAGRPDTEVANEAWRRYKSRNDSVIVDLFQGQLKSKLTCPVCKKISIKYDPFMNLSVPLPKDQKKLPVYIFFKDYNKVPLKIGVKIALGASIEQFKCAVERFTGIQPDNMRVYEVFSGKFHRAFDNATSLSSVMSTDIIVVYEVLSEEEAGEPVYEVPIIQRTVCPRVVPSHCASCYKHPGHNETLRRCTQCWGIGYCNMQCQKDHWTTHKKTCKRVPQPIGLPFVISIPASKATFKRLQVMAEEYAKYSVIVQPGDSSPPTSPTNVDKSTPSEDSGVTCVVGPPKGNVPKFYVKPVTAFGDAVIGQEGNRLSDEGSKPLDLGNKYFSIDWRNHPRSPEFVDVVEKRDWDFVEHSSYKSGMITESYSCSLNQCLELFTEPETLSENDAWGLNMSNFTLGKDDNEESLYDLFAAANHSGAVSFGHYTAFGRLAEADHPTTELGRDGLGWRYFDDRHVTETHEERVVSKYAYVLFYKRRPTVKDFVKQVKRPKQDVDSNMESLEDVDENELD</sequence>
<keyword evidence="11" id="KW-0378">Hydrolase</keyword>
<dbReference type="InterPro" id="IPR007052">
    <property type="entry name" value="CS_dom"/>
</dbReference>
<dbReference type="PROSITE" id="PS50235">
    <property type="entry name" value="USP_3"/>
    <property type="match status" value="1"/>
</dbReference>
<evidence type="ECO:0000259" key="8">
    <source>
        <dbReference type="PROSITE" id="PS50235"/>
    </source>
</evidence>
<feature type="compositionally biased region" description="Acidic residues" evidence="7">
    <location>
        <begin position="1087"/>
        <end position="1097"/>
    </location>
</feature>
<evidence type="ECO:0000313" key="11">
    <source>
        <dbReference type="EMBL" id="PFX27615.1"/>
    </source>
</evidence>
<dbReference type="InterPro" id="IPR038765">
    <property type="entry name" value="Papain-like_cys_pep_sf"/>
</dbReference>
<dbReference type="PROSITE" id="PS51203">
    <property type="entry name" value="CS"/>
    <property type="match status" value="1"/>
</dbReference>
<dbReference type="InterPro" id="IPR028889">
    <property type="entry name" value="USP"/>
</dbReference>
<feature type="region of interest" description="Disordered" evidence="7">
    <location>
        <begin position="173"/>
        <end position="262"/>
    </location>
</feature>
<evidence type="ECO:0000256" key="6">
    <source>
        <dbReference type="PROSITE-ProRule" id="PRU00134"/>
    </source>
</evidence>
<dbReference type="InterPro" id="IPR046341">
    <property type="entry name" value="SET_dom_sf"/>
</dbReference>
<comment type="catalytic activity">
    <reaction evidence="1">
        <text>Thiol-dependent hydrolysis of ester, thioester, amide, peptide and isopeptide bonds formed by the C-terminal Gly of ubiquitin (a 76-residue protein attached to proteins as an intracellular targeting signal).</text>
        <dbReference type="EC" id="3.4.19.12"/>
    </reaction>
</comment>
<evidence type="ECO:0000256" key="1">
    <source>
        <dbReference type="ARBA" id="ARBA00000707"/>
    </source>
</evidence>
<feature type="compositionally biased region" description="Low complexity" evidence="7">
    <location>
        <begin position="358"/>
        <end position="374"/>
    </location>
</feature>
<dbReference type="Pfam" id="PF04969">
    <property type="entry name" value="CS"/>
    <property type="match status" value="1"/>
</dbReference>
<dbReference type="PANTHER" id="PTHR21646:SF74">
    <property type="entry name" value="UBIQUITIN CARBOXYL-TERMINAL HYDROLASE 19"/>
    <property type="match status" value="1"/>
</dbReference>
<feature type="region of interest" description="Disordered" evidence="7">
    <location>
        <begin position="840"/>
        <end position="864"/>
    </location>
</feature>
<feature type="domain" description="USP" evidence="8">
    <location>
        <begin position="467"/>
        <end position="1064"/>
    </location>
</feature>
<name>A0A2B4SGP7_STYPI</name>
<accession>A0A2B4SGP7</accession>
<dbReference type="Proteomes" id="UP000225706">
    <property type="component" value="Unassembled WGS sequence"/>
</dbReference>
<dbReference type="EMBL" id="LSMT01000099">
    <property type="protein sequence ID" value="PFX27615.1"/>
    <property type="molecule type" value="Genomic_DNA"/>
</dbReference>
<dbReference type="SUPFAM" id="SSF144232">
    <property type="entry name" value="HIT/MYND zinc finger-like"/>
    <property type="match status" value="1"/>
</dbReference>
<dbReference type="Pfam" id="PF00443">
    <property type="entry name" value="UCH"/>
    <property type="match status" value="1"/>
</dbReference>
<feature type="region of interest" description="Disordered" evidence="7">
    <location>
        <begin position="279"/>
        <end position="303"/>
    </location>
</feature>
<feature type="compositionally biased region" description="Basic and acidic residues" evidence="7">
    <location>
        <begin position="209"/>
        <end position="228"/>
    </location>
</feature>
<evidence type="ECO:0000259" key="9">
    <source>
        <dbReference type="PROSITE" id="PS50865"/>
    </source>
</evidence>
<feature type="domain" description="MYND-type" evidence="9">
    <location>
        <begin position="760"/>
        <end position="801"/>
    </location>
</feature>
<dbReference type="PANTHER" id="PTHR21646">
    <property type="entry name" value="UBIQUITIN CARBOXYL-TERMINAL HYDROLASE"/>
    <property type="match status" value="1"/>
</dbReference>
<dbReference type="InterPro" id="IPR008978">
    <property type="entry name" value="HSP20-like_chaperone"/>
</dbReference>
<dbReference type="Gene3D" id="3.90.70.10">
    <property type="entry name" value="Cysteine proteinases"/>
    <property type="match status" value="2"/>
</dbReference>
<keyword evidence="12" id="KW-1185">Reference proteome</keyword>
<organism evidence="11 12">
    <name type="scientific">Stylophora pistillata</name>
    <name type="common">Smooth cauliflower coral</name>
    <dbReference type="NCBI Taxonomy" id="50429"/>
    <lineage>
        <taxon>Eukaryota</taxon>
        <taxon>Metazoa</taxon>
        <taxon>Cnidaria</taxon>
        <taxon>Anthozoa</taxon>
        <taxon>Hexacorallia</taxon>
        <taxon>Scleractinia</taxon>
        <taxon>Astrocoeniina</taxon>
        <taxon>Pocilloporidae</taxon>
        <taxon>Stylophora</taxon>
    </lineage>
</organism>
<dbReference type="GO" id="GO:0008270">
    <property type="term" value="F:zinc ion binding"/>
    <property type="evidence" value="ECO:0007669"/>
    <property type="project" value="UniProtKB-KW"/>
</dbReference>
<evidence type="ECO:0000256" key="4">
    <source>
        <dbReference type="ARBA" id="ARBA00022771"/>
    </source>
</evidence>
<dbReference type="Pfam" id="PF01753">
    <property type="entry name" value="zf-MYND"/>
    <property type="match status" value="1"/>
</dbReference>
<dbReference type="InterPro" id="IPR001394">
    <property type="entry name" value="Peptidase_C19_UCH"/>
</dbReference>
<keyword evidence="5" id="KW-0862">Zinc</keyword>
<feature type="region of interest" description="Disordered" evidence="7">
    <location>
        <begin position="1077"/>
        <end position="1097"/>
    </location>
</feature>
<proteinExistence type="predicted"/>
<feature type="domain" description="CS" evidence="10">
    <location>
        <begin position="45"/>
        <end position="144"/>
    </location>
</feature>
<keyword evidence="4 6" id="KW-0863">Zinc-finger</keyword>
<feature type="region of interest" description="Disordered" evidence="7">
    <location>
        <begin position="358"/>
        <end position="407"/>
    </location>
</feature>
<dbReference type="STRING" id="50429.A0A2B4SGP7"/>